<organism evidence="1 2">
    <name type="scientific">Mytilus edulis</name>
    <name type="common">Blue mussel</name>
    <dbReference type="NCBI Taxonomy" id="6550"/>
    <lineage>
        <taxon>Eukaryota</taxon>
        <taxon>Metazoa</taxon>
        <taxon>Spiralia</taxon>
        <taxon>Lophotrochozoa</taxon>
        <taxon>Mollusca</taxon>
        <taxon>Bivalvia</taxon>
        <taxon>Autobranchia</taxon>
        <taxon>Pteriomorphia</taxon>
        <taxon>Mytilida</taxon>
        <taxon>Mytiloidea</taxon>
        <taxon>Mytilidae</taxon>
        <taxon>Mytilinae</taxon>
        <taxon>Mytilus</taxon>
    </lineage>
</organism>
<reference evidence="1" key="1">
    <citation type="submission" date="2021-03" db="EMBL/GenBank/DDBJ databases">
        <authorList>
            <person name="Bekaert M."/>
        </authorList>
    </citation>
    <scope>NUCLEOTIDE SEQUENCE</scope>
</reference>
<gene>
    <name evidence="1" type="ORF">MEDL_4035</name>
</gene>
<sequence>MGILSAQRYAALELIQKLVHSSSEEDYNANLKLIETTCPRQIFNWHNIHTEWVLVLTYFERSLTNTTNNRIESFNQKLKQVIKLYSGLDLFFENFIPLIGTLRNERYCKENQKYKKAFFVAQKLAAACSAVGMKKFMSRMKLWKNNHTVEVENSCTTSTTKAEQVFALDIDKQVPVYIDEVNAVLNDN</sequence>
<evidence type="ECO:0000313" key="2">
    <source>
        <dbReference type="Proteomes" id="UP000683360"/>
    </source>
</evidence>
<dbReference type="PANTHER" id="PTHR31569">
    <property type="entry name" value="SWIM-TYPE DOMAIN-CONTAINING PROTEIN"/>
    <property type="match status" value="1"/>
</dbReference>
<proteinExistence type="predicted"/>
<dbReference type="AlphaFoldDB" id="A0A8S3PYQ6"/>
<protein>
    <submittedName>
        <fullName evidence="1">Uncharacterized protein</fullName>
    </submittedName>
</protein>
<name>A0A8S3PYQ6_MYTED</name>
<keyword evidence="2" id="KW-1185">Reference proteome</keyword>
<dbReference type="PANTHER" id="PTHR31569:SF4">
    <property type="entry name" value="SWIM-TYPE DOMAIN-CONTAINING PROTEIN"/>
    <property type="match status" value="1"/>
</dbReference>
<dbReference type="OrthoDB" id="92090at2759"/>
<accession>A0A8S3PYQ6</accession>
<dbReference type="EMBL" id="CAJPWZ010000271">
    <property type="protein sequence ID" value="CAG2188624.1"/>
    <property type="molecule type" value="Genomic_DNA"/>
</dbReference>
<dbReference type="Proteomes" id="UP000683360">
    <property type="component" value="Unassembled WGS sequence"/>
</dbReference>
<comment type="caution">
    <text evidence="1">The sequence shown here is derived from an EMBL/GenBank/DDBJ whole genome shotgun (WGS) entry which is preliminary data.</text>
</comment>
<dbReference type="InterPro" id="IPR052579">
    <property type="entry name" value="Zinc_finger_SWIM"/>
</dbReference>
<evidence type="ECO:0000313" key="1">
    <source>
        <dbReference type="EMBL" id="CAG2188624.1"/>
    </source>
</evidence>